<feature type="transmembrane region" description="Helical" evidence="2">
    <location>
        <begin position="188"/>
        <end position="208"/>
    </location>
</feature>
<evidence type="ECO:0000256" key="1">
    <source>
        <dbReference type="SAM" id="MobiDB-lite"/>
    </source>
</evidence>
<feature type="transmembrane region" description="Helical" evidence="2">
    <location>
        <begin position="83"/>
        <end position="104"/>
    </location>
</feature>
<dbReference type="AlphaFoldDB" id="A0A7X0D4E4"/>
<evidence type="ECO:0000313" key="3">
    <source>
        <dbReference type="EMBL" id="MBB6171197.1"/>
    </source>
</evidence>
<keyword evidence="4" id="KW-1185">Reference proteome</keyword>
<protein>
    <recommendedName>
        <fullName evidence="5">DUF2157 domain-containing protein</fullName>
    </recommendedName>
</protein>
<dbReference type="Proteomes" id="UP000546642">
    <property type="component" value="Unassembled WGS sequence"/>
</dbReference>
<keyword evidence="2" id="KW-1133">Transmembrane helix</keyword>
<feature type="transmembrane region" description="Helical" evidence="2">
    <location>
        <begin position="136"/>
        <end position="156"/>
    </location>
</feature>
<dbReference type="RefSeq" id="WP_184074417.1">
    <property type="nucleotide sequence ID" value="NZ_JACHDS010000001.1"/>
</dbReference>
<dbReference type="EMBL" id="JACHDS010000001">
    <property type="protein sequence ID" value="MBB6171197.1"/>
    <property type="molecule type" value="Genomic_DNA"/>
</dbReference>
<gene>
    <name evidence="3" type="ORF">HNR23_001257</name>
</gene>
<evidence type="ECO:0000256" key="2">
    <source>
        <dbReference type="SAM" id="Phobius"/>
    </source>
</evidence>
<organism evidence="3 4">
    <name type="scientific">Nocardiopsis mwathae</name>
    <dbReference type="NCBI Taxonomy" id="1472723"/>
    <lineage>
        <taxon>Bacteria</taxon>
        <taxon>Bacillati</taxon>
        <taxon>Actinomycetota</taxon>
        <taxon>Actinomycetes</taxon>
        <taxon>Streptosporangiales</taxon>
        <taxon>Nocardiopsidaceae</taxon>
        <taxon>Nocardiopsis</taxon>
    </lineage>
</organism>
<proteinExistence type="predicted"/>
<evidence type="ECO:0000313" key="4">
    <source>
        <dbReference type="Proteomes" id="UP000546642"/>
    </source>
</evidence>
<keyword evidence="2" id="KW-0812">Transmembrane</keyword>
<feature type="transmembrane region" description="Helical" evidence="2">
    <location>
        <begin position="214"/>
        <end position="234"/>
    </location>
</feature>
<feature type="region of interest" description="Disordered" evidence="1">
    <location>
        <begin position="343"/>
        <end position="372"/>
    </location>
</feature>
<accession>A0A7X0D4E4</accession>
<reference evidence="3 4" key="1">
    <citation type="submission" date="2020-08" db="EMBL/GenBank/DDBJ databases">
        <title>Sequencing the genomes of 1000 actinobacteria strains.</title>
        <authorList>
            <person name="Klenk H.-P."/>
        </authorList>
    </citation>
    <scope>NUCLEOTIDE SEQUENCE [LARGE SCALE GENOMIC DNA]</scope>
    <source>
        <strain evidence="3 4">DSM 46659</strain>
    </source>
</reference>
<sequence length="372" mass="37009">MFREGRGGDADARDEVLGRLVEQGVVSAGQAAAVGEALERAGIGTGGRAAVRWTEIAGYAGGGLVLAGVFALLATAWQDLGDTVRVLLLAAIALVAAVAGVAMAGGPRAVLGPDSLAGRIRPALAGPAVPVVRRRVAGVLFALAAVATVFAVNVGLGESEASWWVALLGGFAVAAAGYAALRSAVGLVVCWWMSGGLALAVFDAVAPTRVGYEVYQGLILFALGLVWGGLAVGGAFVERRLGLGLGAGMALLGAQLLVAWDAAPVAGYLLTLATAAILLGYYRWERAAVLLVFGVLGVTVGVTELVWDITDGAIGAAAILLTAGAVLLASCWAGIRLHAGGAAPTGRPGAGPGDGAPEPDAPEPAPGTDRAE</sequence>
<feature type="transmembrane region" description="Helical" evidence="2">
    <location>
        <begin position="56"/>
        <end position="77"/>
    </location>
</feature>
<feature type="transmembrane region" description="Helical" evidence="2">
    <location>
        <begin position="162"/>
        <end position="181"/>
    </location>
</feature>
<evidence type="ECO:0008006" key="5">
    <source>
        <dbReference type="Google" id="ProtNLM"/>
    </source>
</evidence>
<comment type="caution">
    <text evidence="3">The sequence shown here is derived from an EMBL/GenBank/DDBJ whole genome shotgun (WGS) entry which is preliminary data.</text>
</comment>
<keyword evidence="2" id="KW-0472">Membrane</keyword>
<feature type="transmembrane region" description="Helical" evidence="2">
    <location>
        <begin position="265"/>
        <end position="282"/>
    </location>
</feature>
<name>A0A7X0D4E4_9ACTN</name>
<feature type="transmembrane region" description="Helical" evidence="2">
    <location>
        <begin position="241"/>
        <end position="259"/>
    </location>
</feature>
<feature type="transmembrane region" description="Helical" evidence="2">
    <location>
        <begin position="313"/>
        <end position="335"/>
    </location>
</feature>
<feature type="transmembrane region" description="Helical" evidence="2">
    <location>
        <begin position="289"/>
        <end position="307"/>
    </location>
</feature>